<dbReference type="KEGG" id="dwd:DSCW_34590"/>
<dbReference type="EMBL" id="AP021875">
    <property type="protein sequence ID" value="BBO76042.1"/>
    <property type="molecule type" value="Genomic_DNA"/>
</dbReference>
<proteinExistence type="predicted"/>
<dbReference type="RefSeq" id="WP_155304903.1">
    <property type="nucleotide sequence ID" value="NZ_AP021875.1"/>
</dbReference>
<dbReference type="Proteomes" id="UP000427769">
    <property type="component" value="Chromosome"/>
</dbReference>
<sequence>MKENVIKTIIAAVEEGNRTAGQQPIWQKPILGFADARDPLFGELKKAVRSTHALPENLLPGARTVIAYFLPFDRAIGRSNHRGEFGSDAWAQAYVETNRLIATINEKINDLLETEGFSGTRLPATHNFDKEQLMSDWSHKHVAFIAGLGSFGRHHMLITDKGCCGRIGSVVTDSTIPATPRSGQERCLFKADGSCGKCLERCPILALKDDAYDRHACYDRLMENASMYERYGLADVCGKCAAIVPCAFCDPVKRAAG</sequence>
<gene>
    <name evidence="1" type="ORF">DSCW_34590</name>
</gene>
<name>A0A5K7Z225_9BACT</name>
<evidence type="ECO:0000313" key="1">
    <source>
        <dbReference type="EMBL" id="BBO76042.1"/>
    </source>
</evidence>
<organism evidence="1 2">
    <name type="scientific">Desulfosarcina widdelii</name>
    <dbReference type="NCBI Taxonomy" id="947919"/>
    <lineage>
        <taxon>Bacteria</taxon>
        <taxon>Pseudomonadati</taxon>
        <taxon>Thermodesulfobacteriota</taxon>
        <taxon>Desulfobacteria</taxon>
        <taxon>Desulfobacterales</taxon>
        <taxon>Desulfosarcinaceae</taxon>
        <taxon>Desulfosarcina</taxon>
    </lineage>
</organism>
<evidence type="ECO:0000313" key="2">
    <source>
        <dbReference type="Proteomes" id="UP000427769"/>
    </source>
</evidence>
<dbReference type="AlphaFoldDB" id="A0A5K7Z225"/>
<keyword evidence="2" id="KW-1185">Reference proteome</keyword>
<protein>
    <submittedName>
        <fullName evidence="1">(Fe-S)-binding protein</fullName>
    </submittedName>
</protein>
<dbReference type="OrthoDB" id="9784571at2"/>
<accession>A0A5K7Z225</accession>
<dbReference type="PANTHER" id="PTHR42827">
    <property type="entry name" value="IRON-SULFUR CLUSTER-BINDING PROTEIN-RELATED"/>
    <property type="match status" value="1"/>
</dbReference>
<dbReference type="PANTHER" id="PTHR42827:SF1">
    <property type="entry name" value="IRON-SULFUR CLUSTER-BINDING PROTEIN"/>
    <property type="match status" value="1"/>
</dbReference>
<reference evidence="1 2" key="1">
    <citation type="submission" date="2019-11" db="EMBL/GenBank/DDBJ databases">
        <title>Comparative genomics of hydrocarbon-degrading Desulfosarcina strains.</title>
        <authorList>
            <person name="Watanabe M."/>
            <person name="Kojima H."/>
            <person name="Fukui M."/>
        </authorList>
    </citation>
    <scope>NUCLEOTIDE SEQUENCE [LARGE SCALE GENOMIC DNA]</scope>
    <source>
        <strain evidence="1 2">PP31</strain>
    </source>
</reference>